<dbReference type="Pfam" id="PF24867">
    <property type="entry name" value="DUF7733"/>
    <property type="match status" value="1"/>
</dbReference>
<dbReference type="Gramene" id="XM_028325942.1">
    <property type="protein sequence ID" value="XP_028181743.1"/>
    <property type="gene ID" value="LOC114368707"/>
</dbReference>
<keyword evidence="1" id="KW-0472">Membrane</keyword>
<accession>A0A0B2S413</accession>
<evidence type="ECO:0000313" key="3">
    <source>
        <dbReference type="EMBL" id="KHN41466.1"/>
    </source>
</evidence>
<organism evidence="3">
    <name type="scientific">Glycine soja</name>
    <name type="common">Wild soybean</name>
    <dbReference type="NCBI Taxonomy" id="3848"/>
    <lineage>
        <taxon>Eukaryota</taxon>
        <taxon>Viridiplantae</taxon>
        <taxon>Streptophyta</taxon>
        <taxon>Embryophyta</taxon>
        <taxon>Tracheophyta</taxon>
        <taxon>Spermatophyta</taxon>
        <taxon>Magnoliopsida</taxon>
        <taxon>eudicotyledons</taxon>
        <taxon>Gunneridae</taxon>
        <taxon>Pentapetalae</taxon>
        <taxon>rosids</taxon>
        <taxon>fabids</taxon>
        <taxon>Fabales</taxon>
        <taxon>Fabaceae</taxon>
        <taxon>Papilionoideae</taxon>
        <taxon>50 kb inversion clade</taxon>
        <taxon>NPAAA clade</taxon>
        <taxon>indigoferoid/millettioid clade</taxon>
        <taxon>Phaseoleae</taxon>
        <taxon>Glycine</taxon>
        <taxon>Glycine subgen. Soja</taxon>
    </lineage>
</organism>
<dbReference type="Proteomes" id="UP000053555">
    <property type="component" value="Unassembled WGS sequence"/>
</dbReference>
<evidence type="ECO:0000256" key="1">
    <source>
        <dbReference type="SAM" id="Phobius"/>
    </source>
</evidence>
<dbReference type="InterPro" id="IPR056635">
    <property type="entry name" value="DUF7733"/>
</dbReference>
<feature type="transmembrane region" description="Helical" evidence="1">
    <location>
        <begin position="115"/>
        <end position="135"/>
    </location>
</feature>
<feature type="transmembrane region" description="Helical" evidence="1">
    <location>
        <begin position="48"/>
        <end position="71"/>
    </location>
</feature>
<feature type="transmembrane region" description="Helical" evidence="1">
    <location>
        <begin position="227"/>
        <end position="250"/>
    </location>
</feature>
<dbReference type="AlphaFoldDB" id="A0A0B2S413"/>
<dbReference type="EMBL" id="KN645083">
    <property type="protein sequence ID" value="KHN41466.1"/>
    <property type="molecule type" value="Genomic_DNA"/>
</dbReference>
<dbReference type="PANTHER" id="PTHR33829:SF1">
    <property type="entry name" value="TRANSMEMBRANE PROTEIN"/>
    <property type="match status" value="1"/>
</dbReference>
<protein>
    <recommendedName>
        <fullName evidence="2">DUF7733 domain-containing protein</fullName>
    </recommendedName>
</protein>
<reference evidence="3" key="1">
    <citation type="submission" date="2014-07" db="EMBL/GenBank/DDBJ databases">
        <title>Identification of a novel salt tolerance gene in wild soybean by whole-genome sequencing.</title>
        <authorList>
            <person name="Lam H.-M."/>
            <person name="Qi X."/>
            <person name="Li M.-W."/>
            <person name="Liu X."/>
            <person name="Xie M."/>
            <person name="Ni M."/>
            <person name="Xu X."/>
        </authorList>
    </citation>
    <scope>NUCLEOTIDE SEQUENCE [LARGE SCALE GENOMIC DNA]</scope>
    <source>
        <tissue evidence="3">Root</tissue>
    </source>
</reference>
<evidence type="ECO:0000259" key="2">
    <source>
        <dbReference type="Pfam" id="PF24867"/>
    </source>
</evidence>
<dbReference type="PANTHER" id="PTHR33829">
    <property type="entry name" value="OSJNBA0044M19.10 PROTEIN"/>
    <property type="match status" value="1"/>
</dbReference>
<gene>
    <name evidence="3" type="ORF">glysoja_036260</name>
</gene>
<proteinExistence type="predicted"/>
<keyword evidence="1" id="KW-0812">Transmembrane</keyword>
<feature type="domain" description="DUF7733" evidence="2">
    <location>
        <begin position="53"/>
        <end position="250"/>
    </location>
</feature>
<sequence>MSGGVGPTGCDISLPKEQELSFKEQQDQQQSLLKNLNKPTTPPQQHKVGTILSFNQLNSLAVVIVLSASGLVSPEDFAFVFFSLIYLHFIAKVAFPSLHPSRDPQEVFNPQNKLIQLYTLIGATIGLFIPIAYIFEGVFEGDKEGIKAAAPHVFLLASQVFMEGVASSSSQRFSAPVRAFVPAFYNARRIFTIVDWLRSEVYKIDGEHSGSAWRIHVGRALAMANMAYWSFNLFGFLLPVFLPKVLKLYYSSEYNDKDR</sequence>
<name>A0A0B2S413_GLYSO</name>
<feature type="transmembrane region" description="Helical" evidence="1">
    <location>
        <begin position="77"/>
        <end position="95"/>
    </location>
</feature>
<keyword evidence="1" id="KW-1133">Transmembrane helix</keyword>